<proteinExistence type="predicted"/>
<organism evidence="3">
    <name type="scientific">Micrurus surinamensis</name>
    <name type="common">Surinam coral snake</name>
    <dbReference type="NCBI Taxonomy" id="129470"/>
    <lineage>
        <taxon>Eukaryota</taxon>
        <taxon>Metazoa</taxon>
        <taxon>Chordata</taxon>
        <taxon>Craniata</taxon>
        <taxon>Vertebrata</taxon>
        <taxon>Euteleostomi</taxon>
        <taxon>Lepidosauria</taxon>
        <taxon>Squamata</taxon>
        <taxon>Bifurcata</taxon>
        <taxon>Unidentata</taxon>
        <taxon>Episquamata</taxon>
        <taxon>Toxicofera</taxon>
        <taxon>Serpentes</taxon>
        <taxon>Colubroidea</taxon>
        <taxon>Elapidae</taxon>
        <taxon>Elapinae</taxon>
        <taxon>Micrurus</taxon>
    </lineage>
</organism>
<evidence type="ECO:0000256" key="2">
    <source>
        <dbReference type="SAM" id="SignalP"/>
    </source>
</evidence>
<feature type="compositionally biased region" description="Low complexity" evidence="1">
    <location>
        <begin position="26"/>
        <end position="38"/>
    </location>
</feature>
<feature type="chain" id="PRO_5013696251" evidence="2">
    <location>
        <begin position="19"/>
        <end position="115"/>
    </location>
</feature>
<reference evidence="3" key="1">
    <citation type="submission" date="2017-07" db="EMBL/GenBank/DDBJ databases">
        <authorList>
            <person name="Mikheyev A."/>
            <person name="Grau M."/>
        </authorList>
    </citation>
    <scope>NUCLEOTIDE SEQUENCE</scope>
    <source>
        <tissue evidence="3">Venom_gland</tissue>
    </source>
</reference>
<name>A0A2D4PK54_MICSU</name>
<accession>A0A2D4PK54</accession>
<protein>
    <submittedName>
        <fullName evidence="3">Uncharacterized protein</fullName>
    </submittedName>
</protein>
<dbReference type="AlphaFoldDB" id="A0A2D4PK54"/>
<keyword evidence="2" id="KW-0732">Signal</keyword>
<feature type="compositionally biased region" description="Polar residues" evidence="1">
    <location>
        <begin position="87"/>
        <end position="105"/>
    </location>
</feature>
<evidence type="ECO:0000256" key="1">
    <source>
        <dbReference type="SAM" id="MobiDB-lite"/>
    </source>
</evidence>
<reference evidence="3" key="2">
    <citation type="submission" date="2017-11" db="EMBL/GenBank/DDBJ databases">
        <title>Coralsnake Venomics: Analyses of Venom Gland Transcriptomes and Proteomes of Six Brazilian Taxa.</title>
        <authorList>
            <person name="Aird S.D."/>
            <person name="Jorge da Silva N."/>
            <person name="Qiu L."/>
            <person name="Villar-Briones A."/>
            <person name="Aparecida-Saddi V."/>
            <person name="Campos-Telles M.P."/>
            <person name="Grau M."/>
            <person name="Mikheyev A.S."/>
        </authorList>
    </citation>
    <scope>NUCLEOTIDE SEQUENCE</scope>
    <source>
        <tissue evidence="3">Venom_gland</tissue>
    </source>
</reference>
<feature type="region of interest" description="Disordered" evidence="1">
    <location>
        <begin position="26"/>
        <end position="115"/>
    </location>
</feature>
<evidence type="ECO:0000313" key="3">
    <source>
        <dbReference type="EMBL" id="LAB58417.1"/>
    </source>
</evidence>
<sequence length="115" mass="12058">MPWMFVSVFSLLSLLLAAQPSVSMSLSSCPSQRLTPLGLGPGPPPGLSLPGHFEEEEWDLDVKPIPRAHTSGSEGTSPSHHEPLRQGRSSLPGSSSALGHHQSSFGIAGEPVTPL</sequence>
<dbReference type="EMBL" id="IACN01074770">
    <property type="protein sequence ID" value="LAB58417.1"/>
    <property type="molecule type" value="Transcribed_RNA"/>
</dbReference>
<feature type="signal peptide" evidence="2">
    <location>
        <begin position="1"/>
        <end position="18"/>
    </location>
</feature>